<keyword evidence="8" id="KW-0472">Membrane</keyword>
<evidence type="ECO:0000256" key="5">
    <source>
        <dbReference type="ARBA" id="ARBA00023200"/>
    </source>
</evidence>
<dbReference type="GO" id="GO:0016998">
    <property type="term" value="P:cell wall macromolecule catabolic process"/>
    <property type="evidence" value="ECO:0007669"/>
    <property type="project" value="InterPro"/>
</dbReference>
<proteinExistence type="inferred from homology"/>
<dbReference type="PATRIC" id="fig|1215343.11.peg.917"/>
<dbReference type="EC" id="3.2.1.17" evidence="7"/>
<evidence type="ECO:0000256" key="8">
    <source>
        <dbReference type="SAM" id="Phobius"/>
    </source>
</evidence>
<reference evidence="9 10" key="1">
    <citation type="journal article" date="2012" name="Stand. Genomic Sci.">
        <title>Complete genome sequence of Liberibacter crescens BT-1.</title>
        <authorList>
            <person name="Leonard M.T."/>
            <person name="Fagen J.R."/>
            <person name="Davis-Richardson A.G."/>
            <person name="Davis M.J."/>
            <person name="Triplett E.W."/>
        </authorList>
    </citation>
    <scope>NUCLEOTIDE SEQUENCE [LARGE SCALE GENOMIC DNA]</scope>
    <source>
        <strain evidence="9 10">BT-1</strain>
    </source>
</reference>
<dbReference type="GO" id="GO:0003796">
    <property type="term" value="F:lysozyme activity"/>
    <property type="evidence" value="ECO:0007669"/>
    <property type="project" value="UniProtKB-EC"/>
</dbReference>
<keyword evidence="10" id="KW-1185">Reference proteome</keyword>
<dbReference type="EMBL" id="CP003789">
    <property type="protein sequence ID" value="AGA64882.1"/>
    <property type="molecule type" value="Genomic_DNA"/>
</dbReference>
<keyword evidence="3 7" id="KW-0081">Bacteriolytic enzyme</keyword>
<dbReference type="PANTHER" id="PTHR38107:SF3">
    <property type="entry name" value="LYSOZYME RRRD-RELATED"/>
    <property type="match status" value="1"/>
</dbReference>
<dbReference type="GO" id="GO:0031640">
    <property type="term" value="P:killing of cells of another organism"/>
    <property type="evidence" value="ECO:0007669"/>
    <property type="project" value="UniProtKB-KW"/>
</dbReference>
<dbReference type="HOGENOM" id="CLU_091641_3_3_5"/>
<evidence type="ECO:0000256" key="7">
    <source>
        <dbReference type="RuleBase" id="RU003788"/>
    </source>
</evidence>
<dbReference type="eggNOG" id="COG3772">
    <property type="taxonomic scope" value="Bacteria"/>
</dbReference>
<feature type="transmembrane region" description="Helical" evidence="8">
    <location>
        <begin position="170"/>
        <end position="186"/>
    </location>
</feature>
<comment type="catalytic activity">
    <reaction evidence="1 7">
        <text>Hydrolysis of (1-&gt;4)-beta-linkages between N-acetylmuramic acid and N-acetyl-D-glucosamine residues in a peptidoglycan and between N-acetyl-D-glucosamine residues in chitodextrins.</text>
        <dbReference type="EC" id="3.2.1.17"/>
    </reaction>
</comment>
<dbReference type="SUPFAM" id="SSF53955">
    <property type="entry name" value="Lysozyme-like"/>
    <property type="match status" value="1"/>
</dbReference>
<dbReference type="GO" id="GO:0042742">
    <property type="term" value="P:defense response to bacterium"/>
    <property type="evidence" value="ECO:0007669"/>
    <property type="project" value="UniProtKB-KW"/>
</dbReference>
<dbReference type="InterPro" id="IPR023346">
    <property type="entry name" value="Lysozyme-like_dom_sf"/>
</dbReference>
<name>L0EV97_LIBCB</name>
<dbReference type="HAMAP" id="MF_04110">
    <property type="entry name" value="ENDOLYSIN_T4"/>
    <property type="match status" value="1"/>
</dbReference>
<gene>
    <name evidence="9" type="ordered locus">B488_08900</name>
</gene>
<dbReference type="InterPro" id="IPR033907">
    <property type="entry name" value="Endolysin_autolysin"/>
</dbReference>
<keyword evidence="2 7" id="KW-0929">Antimicrobial</keyword>
<evidence type="ECO:0000256" key="1">
    <source>
        <dbReference type="ARBA" id="ARBA00000632"/>
    </source>
</evidence>
<keyword evidence="5" id="KW-1035">Host cytoplasm</keyword>
<dbReference type="Pfam" id="PF00959">
    <property type="entry name" value="Phage_lysozyme"/>
    <property type="match status" value="1"/>
</dbReference>
<keyword evidence="6 7" id="KW-0326">Glycosidase</keyword>
<evidence type="ECO:0000256" key="3">
    <source>
        <dbReference type="ARBA" id="ARBA00022638"/>
    </source>
</evidence>
<evidence type="ECO:0000256" key="4">
    <source>
        <dbReference type="ARBA" id="ARBA00022801"/>
    </source>
</evidence>
<dbReference type="CDD" id="cd00737">
    <property type="entry name" value="lyz_endolysin_autolysin"/>
    <property type="match status" value="1"/>
</dbReference>
<evidence type="ECO:0000313" key="9">
    <source>
        <dbReference type="EMBL" id="AGA64882.1"/>
    </source>
</evidence>
<dbReference type="InterPro" id="IPR023347">
    <property type="entry name" value="Lysozyme_dom_sf"/>
</dbReference>
<dbReference type="InterPro" id="IPR034690">
    <property type="entry name" value="Endolysin_T4_type"/>
</dbReference>
<sequence>MSGNSKNNFKTSQQGIDFIKEKEGFDAHVYKDTAGLPTIGYGHLIKPGEHFITMTREQAEEFLKKELREAEAAVNSHVTVFLTQSQFDALVSFVYNLGCPAFYGSTLLHLVNEGQYEAAAEQFLRWGNDHRNGKLVPVVGLMKRRKEERLMFLGSIMKQRKKAWYRSKTIWINLVALVLCTAASNIDRLDGLLGDHLFKVIAFVLPVVSVLLRFMTDQGLHSGKDEGKTS</sequence>
<dbReference type="InterPro" id="IPR002196">
    <property type="entry name" value="Glyco_hydro_24"/>
</dbReference>
<keyword evidence="8" id="KW-1133">Transmembrane helix</keyword>
<comment type="similarity">
    <text evidence="7">Belongs to the glycosyl hydrolase 24 family.</text>
</comment>
<protein>
    <recommendedName>
        <fullName evidence="7">Lysozyme</fullName>
        <ecNumber evidence="7">3.2.1.17</ecNumber>
    </recommendedName>
</protein>
<dbReference type="Gene3D" id="1.10.530.40">
    <property type="match status" value="1"/>
</dbReference>
<keyword evidence="4 7" id="KW-0378">Hydrolase</keyword>
<dbReference type="KEGG" id="lcc:B488_08900"/>
<organism evidence="9 10">
    <name type="scientific">Liberibacter crescens (strain BT-1)</name>
    <dbReference type="NCBI Taxonomy" id="1215343"/>
    <lineage>
        <taxon>Bacteria</taxon>
        <taxon>Pseudomonadati</taxon>
        <taxon>Pseudomonadota</taxon>
        <taxon>Alphaproteobacteria</taxon>
        <taxon>Hyphomicrobiales</taxon>
        <taxon>Rhizobiaceae</taxon>
        <taxon>Liberibacter</taxon>
    </lineage>
</organism>
<evidence type="ECO:0000313" key="10">
    <source>
        <dbReference type="Proteomes" id="UP000010799"/>
    </source>
</evidence>
<dbReference type="AlphaFoldDB" id="L0EV97"/>
<feature type="transmembrane region" description="Helical" evidence="8">
    <location>
        <begin position="198"/>
        <end position="215"/>
    </location>
</feature>
<dbReference type="RefSeq" id="WP_015273308.1">
    <property type="nucleotide sequence ID" value="NC_019907.1"/>
</dbReference>
<keyword evidence="8" id="KW-0812">Transmembrane</keyword>
<dbReference type="InterPro" id="IPR051018">
    <property type="entry name" value="Bacteriophage_GH24"/>
</dbReference>
<dbReference type="Proteomes" id="UP000010799">
    <property type="component" value="Chromosome"/>
</dbReference>
<evidence type="ECO:0000256" key="6">
    <source>
        <dbReference type="ARBA" id="ARBA00023295"/>
    </source>
</evidence>
<evidence type="ECO:0000256" key="2">
    <source>
        <dbReference type="ARBA" id="ARBA00022529"/>
    </source>
</evidence>
<dbReference type="PANTHER" id="PTHR38107">
    <property type="match status" value="1"/>
</dbReference>
<accession>L0EV97</accession>
<dbReference type="GO" id="GO:0009253">
    <property type="term" value="P:peptidoglycan catabolic process"/>
    <property type="evidence" value="ECO:0007669"/>
    <property type="project" value="InterPro"/>
</dbReference>